<dbReference type="EMBL" id="JAHHHD010000028">
    <property type="protein sequence ID" value="MBW4660976.1"/>
    <property type="molecule type" value="Genomic_DNA"/>
</dbReference>
<evidence type="ECO:0000313" key="4">
    <source>
        <dbReference type="Proteomes" id="UP000757435"/>
    </source>
</evidence>
<dbReference type="PIRSF" id="PIRSF037112">
    <property type="entry name" value="Antirestriction_ArdC"/>
    <property type="match status" value="1"/>
</dbReference>
<dbReference type="InterPro" id="IPR041459">
    <property type="entry name" value="MPTase-PolyVal"/>
</dbReference>
<proteinExistence type="predicted"/>
<feature type="domain" description="N-terminal" evidence="1">
    <location>
        <begin position="14"/>
        <end position="113"/>
    </location>
</feature>
<comment type="caution">
    <text evidence="3">The sequence shown here is derived from an EMBL/GenBank/DDBJ whole genome shotgun (WGS) entry which is preliminary data.</text>
</comment>
<reference evidence="3" key="2">
    <citation type="journal article" date="2022" name="Microbiol. Resour. Announc.">
        <title>Metagenome Sequencing to Explore Phylogenomics of Terrestrial Cyanobacteria.</title>
        <authorList>
            <person name="Ward R.D."/>
            <person name="Stajich J.E."/>
            <person name="Johansen J.R."/>
            <person name="Huntemann M."/>
            <person name="Clum A."/>
            <person name="Foster B."/>
            <person name="Foster B."/>
            <person name="Roux S."/>
            <person name="Palaniappan K."/>
            <person name="Varghese N."/>
            <person name="Mukherjee S."/>
            <person name="Reddy T.B.K."/>
            <person name="Daum C."/>
            <person name="Copeland A."/>
            <person name="Chen I.A."/>
            <person name="Ivanova N.N."/>
            <person name="Kyrpides N.C."/>
            <person name="Shapiro N."/>
            <person name="Eloe-Fadrosh E.A."/>
            <person name="Pietrasiak N."/>
        </authorList>
    </citation>
    <scope>NUCLEOTIDE SEQUENCE</scope>
    <source>
        <strain evidence="3">UHER 2000/2452</strain>
    </source>
</reference>
<dbReference type="Pfam" id="PF08401">
    <property type="entry name" value="ArdcN"/>
    <property type="match status" value="1"/>
</dbReference>
<feature type="domain" description="Polyvalent protein metallopeptidase" evidence="2">
    <location>
        <begin position="156"/>
        <end position="279"/>
    </location>
</feature>
<evidence type="ECO:0000259" key="1">
    <source>
        <dbReference type="Pfam" id="PF08401"/>
    </source>
</evidence>
<dbReference type="AlphaFoldDB" id="A0A951QFI1"/>
<organism evidence="3 4">
    <name type="scientific">Drouetiella hepatica Uher 2000/2452</name>
    <dbReference type="NCBI Taxonomy" id="904376"/>
    <lineage>
        <taxon>Bacteria</taxon>
        <taxon>Bacillati</taxon>
        <taxon>Cyanobacteriota</taxon>
        <taxon>Cyanophyceae</taxon>
        <taxon>Oculatellales</taxon>
        <taxon>Oculatellaceae</taxon>
        <taxon>Drouetiella</taxon>
    </lineage>
</organism>
<dbReference type="Proteomes" id="UP000757435">
    <property type="component" value="Unassembled WGS sequence"/>
</dbReference>
<evidence type="ECO:0000313" key="3">
    <source>
        <dbReference type="EMBL" id="MBW4660976.1"/>
    </source>
</evidence>
<reference evidence="3" key="1">
    <citation type="submission" date="2021-05" db="EMBL/GenBank/DDBJ databases">
        <authorList>
            <person name="Pietrasiak N."/>
            <person name="Ward R."/>
            <person name="Stajich J.E."/>
            <person name="Kurbessoian T."/>
        </authorList>
    </citation>
    <scope>NUCLEOTIDE SEQUENCE</scope>
    <source>
        <strain evidence="3">UHER 2000/2452</strain>
    </source>
</reference>
<name>A0A951QFI1_9CYAN</name>
<evidence type="ECO:0000259" key="2">
    <source>
        <dbReference type="Pfam" id="PF18818"/>
    </source>
</evidence>
<gene>
    <name evidence="3" type="ORF">KME15_20055</name>
</gene>
<dbReference type="InterPro" id="IPR013610">
    <property type="entry name" value="ArdC_N"/>
</dbReference>
<dbReference type="InterPro" id="IPR017113">
    <property type="entry name" value="Antirestriction_ArdC"/>
</dbReference>
<accession>A0A951QFI1</accession>
<dbReference type="Pfam" id="PF18818">
    <property type="entry name" value="MPTase-PolyVal"/>
    <property type="match status" value="1"/>
</dbReference>
<protein>
    <submittedName>
        <fullName evidence="3">DUF1738 domain-containing protein</fullName>
    </submittedName>
</protein>
<dbReference type="GO" id="GO:0003697">
    <property type="term" value="F:single-stranded DNA binding"/>
    <property type="evidence" value="ECO:0007669"/>
    <property type="project" value="InterPro"/>
</dbReference>
<sequence length="301" mass="33568">MKAQTKKQAADKFQIVTDKIVQLMEQGVKPWVKPWHSVPYGNLISGHTYRGINPLLCAIDMMTYDYEQPYFIGFSQASEMGWKVRKGSKSTWLRWGGTVCKETKLEDGSTEKEFFGTAKWLQVFNIACLDDSEADRKVSEHLKSVSGSNPDSRRMDAESFIQTQKATVKHLGDVACYSPSSDAIAMPKFEDFTSAATYYATLIHELTHWTGHSSRCDRDLSGRFGSQSYAFEELIAELGAAFVCNELGIESEIENHASYLDNWLQALKGDNKAFFKAASAAQKASTFLMTNAGLIEQAEAA</sequence>